<feature type="transmembrane region" description="Helical" evidence="6">
    <location>
        <begin position="43"/>
        <end position="64"/>
    </location>
</feature>
<dbReference type="Proteomes" id="UP000286907">
    <property type="component" value="Chromosome"/>
</dbReference>
<reference evidence="8" key="3">
    <citation type="submission" date="2020-01" db="EMBL/GenBank/DDBJ databases">
        <authorList>
            <person name="Cousin F.J."/>
            <person name="Le Guellec R."/>
            <person name="Cretenet M."/>
        </authorList>
    </citation>
    <scope>NUCLEOTIDE SEQUENCE</scope>
    <source>
        <strain evidence="8">UCMA 15228</strain>
    </source>
</reference>
<evidence type="ECO:0000256" key="2">
    <source>
        <dbReference type="ARBA" id="ARBA00009142"/>
    </source>
</evidence>
<evidence type="ECO:0000256" key="6">
    <source>
        <dbReference type="RuleBase" id="RU363041"/>
    </source>
</evidence>
<keyword evidence="6" id="KW-1003">Cell membrane</keyword>
<comment type="subcellular location">
    <subcellularLocation>
        <location evidence="6">Cell membrane</location>
        <topology evidence="6">Multi-pass membrane protein</topology>
    </subcellularLocation>
    <subcellularLocation>
        <location evidence="1">Membrane</location>
        <topology evidence="1">Multi-pass membrane protein</topology>
    </subcellularLocation>
</comment>
<evidence type="ECO:0000313" key="7">
    <source>
        <dbReference type="EMBL" id="MDN6899515.1"/>
    </source>
</evidence>
<reference evidence="7" key="2">
    <citation type="submission" date="2019-01" db="EMBL/GenBank/DDBJ databases">
        <title>Oenococcus sicerae UCMA17102.</title>
        <authorList>
            <person name="Cousin F.J."/>
            <person name="Le Guellec R."/>
            <person name="Cretenet M."/>
        </authorList>
    </citation>
    <scope>NUCLEOTIDE SEQUENCE</scope>
    <source>
        <strain evidence="7">UCMA17102</strain>
    </source>
</reference>
<keyword evidence="3 6" id="KW-0812">Transmembrane</keyword>
<reference evidence="8 9" key="1">
    <citation type="journal article" date="2019" name="Syst. Appl. Microbiol.">
        <title>Oenococcus sicerae sp. nov., isolated from French cider.</title>
        <authorList>
            <person name="Cousin F.J."/>
            <person name="Le Guellec R."/>
            <person name="Chagnot C."/>
            <person name="Goux D."/>
            <person name="Dalmasso M."/>
            <person name="Laplace J.M."/>
            <person name="Cretenet M."/>
        </authorList>
    </citation>
    <scope>NUCLEOTIDE SEQUENCE [LARGE SCALE GENOMIC DNA]</scope>
    <source>
        <strain evidence="8 9">UCMA 15228</strain>
    </source>
</reference>
<gene>
    <name evidence="8" type="ORF">DLJ48_06575</name>
    <name evidence="7" type="ORF">EVC35_00635</name>
</gene>
<protein>
    <recommendedName>
        <fullName evidence="6">Probable membrane transporter protein</fullName>
    </recommendedName>
</protein>
<sequence>MQLYILVILGFLVGSLVISIGGGGGAFYLGILTSIVGLSAVNAAATSLYVSLPSLIIGCLSYWHTGYVKIRYGNKMIFSALPTLVFGSLIAKYIPEIVYKWTILVIFVFLGLQILSKTFRKNKAQHHLPENAAYLFGALSGLMVGIAGMSGGAPMVAGLLLMGLNMPQAAATSSYILIMTSIVGLILHVAQGNIDWSAGSWIMIGALVGAAITPRIIAHFDPKKITALLRPVMAILMILMGINMVI</sequence>
<evidence type="ECO:0000256" key="3">
    <source>
        <dbReference type="ARBA" id="ARBA00022692"/>
    </source>
</evidence>
<dbReference type="GO" id="GO:0005886">
    <property type="term" value="C:plasma membrane"/>
    <property type="evidence" value="ECO:0007669"/>
    <property type="project" value="UniProtKB-SubCell"/>
</dbReference>
<dbReference type="AlphaFoldDB" id="A0AAJ1R8K1"/>
<dbReference type="Pfam" id="PF01925">
    <property type="entry name" value="TauE"/>
    <property type="match status" value="1"/>
</dbReference>
<dbReference type="PANTHER" id="PTHR43701">
    <property type="entry name" value="MEMBRANE TRANSPORTER PROTEIN MJ0441-RELATED"/>
    <property type="match status" value="1"/>
</dbReference>
<feature type="transmembrane region" description="Helical" evidence="6">
    <location>
        <begin position="226"/>
        <end position="245"/>
    </location>
</feature>
<dbReference type="Proteomes" id="UP001167919">
    <property type="component" value="Unassembled WGS sequence"/>
</dbReference>
<proteinExistence type="inferred from homology"/>
<dbReference type="InterPro" id="IPR002781">
    <property type="entry name" value="TM_pro_TauE-like"/>
</dbReference>
<keyword evidence="9" id="KW-1185">Reference proteome</keyword>
<dbReference type="RefSeq" id="WP_128686677.1">
    <property type="nucleotide sequence ID" value="NZ_CP029684.2"/>
</dbReference>
<dbReference type="PANTHER" id="PTHR43701:SF2">
    <property type="entry name" value="MEMBRANE TRANSPORTER PROTEIN YJNA-RELATED"/>
    <property type="match status" value="1"/>
</dbReference>
<feature type="transmembrane region" description="Helical" evidence="6">
    <location>
        <begin position="201"/>
        <end position="220"/>
    </location>
</feature>
<feature type="transmembrane region" description="Helical" evidence="6">
    <location>
        <begin position="131"/>
        <end position="149"/>
    </location>
</feature>
<evidence type="ECO:0000313" key="10">
    <source>
        <dbReference type="Proteomes" id="UP001167919"/>
    </source>
</evidence>
<feature type="transmembrane region" description="Helical" evidence="6">
    <location>
        <begin position="76"/>
        <end position="95"/>
    </location>
</feature>
<dbReference type="EMBL" id="CP029684">
    <property type="protein sequence ID" value="QAS70209.1"/>
    <property type="molecule type" value="Genomic_DNA"/>
</dbReference>
<name>A0AAJ1R8K1_9LACO</name>
<evidence type="ECO:0000313" key="9">
    <source>
        <dbReference type="Proteomes" id="UP000286907"/>
    </source>
</evidence>
<feature type="transmembrane region" description="Helical" evidence="6">
    <location>
        <begin position="7"/>
        <end position="31"/>
    </location>
</feature>
<comment type="similarity">
    <text evidence="2 6">Belongs to the 4-toluene sulfonate uptake permease (TSUP) (TC 2.A.102) family.</text>
</comment>
<evidence type="ECO:0000256" key="4">
    <source>
        <dbReference type="ARBA" id="ARBA00022989"/>
    </source>
</evidence>
<accession>A0AAJ1R8K1</accession>
<evidence type="ECO:0000256" key="5">
    <source>
        <dbReference type="ARBA" id="ARBA00023136"/>
    </source>
</evidence>
<keyword evidence="5 6" id="KW-0472">Membrane</keyword>
<evidence type="ECO:0000256" key="1">
    <source>
        <dbReference type="ARBA" id="ARBA00004141"/>
    </source>
</evidence>
<dbReference type="EMBL" id="SDWY01000001">
    <property type="protein sequence ID" value="MDN6899515.1"/>
    <property type="molecule type" value="Genomic_DNA"/>
</dbReference>
<organism evidence="7 10">
    <name type="scientific">Oenococcus sicerae</name>
    <dbReference type="NCBI Taxonomy" id="2203724"/>
    <lineage>
        <taxon>Bacteria</taxon>
        <taxon>Bacillati</taxon>
        <taxon>Bacillota</taxon>
        <taxon>Bacilli</taxon>
        <taxon>Lactobacillales</taxon>
        <taxon>Lactobacillaceae</taxon>
        <taxon>Oenococcus</taxon>
    </lineage>
</organism>
<feature type="transmembrane region" description="Helical" evidence="6">
    <location>
        <begin position="169"/>
        <end position="189"/>
    </location>
</feature>
<evidence type="ECO:0000313" key="8">
    <source>
        <dbReference type="EMBL" id="QAS70209.1"/>
    </source>
</evidence>
<keyword evidence="4 6" id="KW-1133">Transmembrane helix</keyword>
<dbReference type="InterPro" id="IPR051598">
    <property type="entry name" value="TSUP/Inactive_protease-like"/>
</dbReference>
<feature type="transmembrane region" description="Helical" evidence="6">
    <location>
        <begin position="101"/>
        <end position="119"/>
    </location>
</feature>